<sequence>MSARARKELIDAKISKLKALSARLEDESERKLAQGRFMASDVEAASETATKESVATCSADPTQNALKTRYKSMMSREKGDVERRKNLDVRLKQKKKNKRNARTKDEDENARAALGGLQWISNVVEKASEITSISSEIIGEFAEEVDEGSGFCWRESYTREGVLPQHCEDGQEILADGFYCYDKCDKYDTSDKSYKRYGYDCHQNCNSGWTDTGLTCNNPSASYGRGVGTIECSWSWSTWSVNCGGSLCTAKGKEDYLGLCYDKCKSGYSNFGSNICVMDCAEQGYHGGIAPSCVKDIKISPGMTPSTCPPGTEYDGGLCYEPCKTNFTGVGFVCWGGAPNVNNKDWVLCGMGAAVDDATCALVITDQIMGPLEMVAFFATLGSSSGATTAAKVGVKTATKGAKAIDKAGDTFKAIKKTAEELENAVSTAEGVVDGVEDLVECETEADCIRVAAEVAALFDPTGIASTVAAYSHDICTRYTEDAEAIAEMDPELKSAQIAAVEKAFAKYRNGGGKGKCAKAAYNEMLERNRSQAEAEEIKIQVKYAIGNLTAAST</sequence>
<evidence type="ECO:0000256" key="2">
    <source>
        <dbReference type="SAM" id="MobiDB-lite"/>
    </source>
</evidence>
<evidence type="ECO:0000313" key="3">
    <source>
        <dbReference type="EMBL" id="CAD8814021.1"/>
    </source>
</evidence>
<reference evidence="3" key="1">
    <citation type="submission" date="2021-01" db="EMBL/GenBank/DDBJ databases">
        <authorList>
            <person name="Corre E."/>
            <person name="Pelletier E."/>
            <person name="Niang G."/>
            <person name="Scheremetjew M."/>
            <person name="Finn R."/>
            <person name="Kale V."/>
            <person name="Holt S."/>
            <person name="Cochrane G."/>
            <person name="Meng A."/>
            <person name="Brown T."/>
            <person name="Cohen L."/>
        </authorList>
    </citation>
    <scope>NUCLEOTIDE SEQUENCE</scope>
    <source>
        <strain evidence="3">Clade-D-RCC1621</strain>
    </source>
</reference>
<name>A0A7S0Z8J5_9CHLO</name>
<dbReference type="PANTHER" id="PTHR34859:SF2">
    <property type="entry name" value="LYSM DOMAIN-CONTAINING PROTEIN"/>
    <property type="match status" value="1"/>
</dbReference>
<accession>A0A7S0Z8J5</accession>
<keyword evidence="1" id="KW-0175">Coiled coil</keyword>
<evidence type="ECO:0000256" key="1">
    <source>
        <dbReference type="SAM" id="Coils"/>
    </source>
</evidence>
<dbReference type="AlphaFoldDB" id="A0A7S0Z8J5"/>
<feature type="coiled-coil region" evidence="1">
    <location>
        <begin position="405"/>
        <end position="439"/>
    </location>
</feature>
<dbReference type="EMBL" id="HBFO01007321">
    <property type="protein sequence ID" value="CAD8814021.1"/>
    <property type="molecule type" value="Transcribed_RNA"/>
</dbReference>
<gene>
    <name evidence="3" type="ORF">OMED0930_LOCUS5138</name>
</gene>
<proteinExistence type="predicted"/>
<organism evidence="3">
    <name type="scientific">Ostreococcus mediterraneus</name>
    <dbReference type="NCBI Taxonomy" id="1486918"/>
    <lineage>
        <taxon>Eukaryota</taxon>
        <taxon>Viridiplantae</taxon>
        <taxon>Chlorophyta</taxon>
        <taxon>Mamiellophyceae</taxon>
        <taxon>Mamiellales</taxon>
        <taxon>Bathycoccaceae</taxon>
        <taxon>Ostreococcus</taxon>
    </lineage>
</organism>
<feature type="region of interest" description="Disordered" evidence="2">
    <location>
        <begin position="72"/>
        <end position="107"/>
    </location>
</feature>
<feature type="compositionally biased region" description="Basic and acidic residues" evidence="2">
    <location>
        <begin position="74"/>
        <end position="91"/>
    </location>
</feature>
<feature type="coiled-coil region" evidence="1">
    <location>
        <begin position="7"/>
        <end position="34"/>
    </location>
</feature>
<protein>
    <submittedName>
        <fullName evidence="3">Uncharacterized protein</fullName>
    </submittedName>
</protein>
<dbReference type="PANTHER" id="PTHR34859">
    <property type="entry name" value="UNNAMED PRODUCT"/>
    <property type="match status" value="1"/>
</dbReference>
<feature type="compositionally biased region" description="Basic residues" evidence="2">
    <location>
        <begin position="92"/>
        <end position="101"/>
    </location>
</feature>